<dbReference type="InterPro" id="IPR009057">
    <property type="entry name" value="Homeodomain-like_sf"/>
</dbReference>
<comment type="caution">
    <text evidence="1">The sequence shown here is derived from an EMBL/GenBank/DDBJ whole genome shotgun (WGS) entry which is preliminary data.</text>
</comment>
<dbReference type="PANTHER" id="PTHR33215:SF12">
    <property type="entry name" value="TRANSPOSASE INSN FOR INSERTION SEQUENCE ELEMENT IS911A-RELATED"/>
    <property type="match status" value="1"/>
</dbReference>
<gene>
    <name evidence="1" type="ORF">ABI908_03150</name>
</gene>
<evidence type="ECO:0000313" key="1">
    <source>
        <dbReference type="EMBL" id="MEO9383114.1"/>
    </source>
</evidence>
<keyword evidence="2" id="KW-1185">Reference proteome</keyword>
<dbReference type="PANTHER" id="PTHR33215">
    <property type="entry name" value="PROTEIN DISTAL ANTENNA"/>
    <property type="match status" value="1"/>
</dbReference>
<sequence length="103" mass="11886">MSRARRTFNPEFKLAAARLVLEQGHSVRQACQAIRVGETVLRRWIAQLQQEMHVITPRSKALTPDQQRIQELVARVLRLELAKSLLKKATALLMSDDVKLTRW</sequence>
<dbReference type="SUPFAM" id="SSF46689">
    <property type="entry name" value="Homeodomain-like"/>
    <property type="match status" value="1"/>
</dbReference>
<organism evidence="1 2">
    <name type="scientific">Chromobacterium phragmitis</name>
    <dbReference type="NCBI Taxonomy" id="2202141"/>
    <lineage>
        <taxon>Bacteria</taxon>
        <taxon>Pseudomonadati</taxon>
        <taxon>Pseudomonadota</taxon>
        <taxon>Betaproteobacteria</taxon>
        <taxon>Neisseriales</taxon>
        <taxon>Chromobacteriaceae</taxon>
        <taxon>Chromobacterium</taxon>
    </lineage>
</organism>
<reference evidence="1 2" key="1">
    <citation type="submission" date="2024-05" db="EMBL/GenBank/DDBJ databases">
        <authorList>
            <person name="De Oliveira J.P."/>
            <person name="Noriler S.A."/>
            <person name="De Oliveira A.G."/>
            <person name="Sipoli D.S."/>
        </authorList>
    </citation>
    <scope>NUCLEOTIDE SEQUENCE [LARGE SCALE GENOMIC DNA]</scope>
    <source>
        <strain evidence="1 2">LABIM192</strain>
    </source>
</reference>
<accession>A0ABV0IPB2</accession>
<dbReference type="EMBL" id="JBDXMI010000001">
    <property type="protein sequence ID" value="MEO9383114.1"/>
    <property type="molecule type" value="Genomic_DNA"/>
</dbReference>
<dbReference type="Proteomes" id="UP001462502">
    <property type="component" value="Unassembled WGS sequence"/>
</dbReference>
<name>A0ABV0IPB2_9NEIS</name>
<evidence type="ECO:0000313" key="2">
    <source>
        <dbReference type="Proteomes" id="UP001462502"/>
    </source>
</evidence>
<protein>
    <submittedName>
        <fullName evidence="1">Transposase</fullName>
    </submittedName>
</protein>
<dbReference type="InterPro" id="IPR002514">
    <property type="entry name" value="Transposase_8"/>
</dbReference>
<proteinExistence type="predicted"/>
<dbReference type="Pfam" id="PF01527">
    <property type="entry name" value="HTH_Tnp_1"/>
    <property type="match status" value="1"/>
</dbReference>
<dbReference type="InterPro" id="IPR051839">
    <property type="entry name" value="RD_transcriptional_regulator"/>
</dbReference>